<keyword evidence="5" id="KW-1185">Reference proteome</keyword>
<organism evidence="4 5">
    <name type="scientific">Corynebacterium variabile</name>
    <dbReference type="NCBI Taxonomy" id="1727"/>
    <lineage>
        <taxon>Bacteria</taxon>
        <taxon>Bacillati</taxon>
        <taxon>Actinomycetota</taxon>
        <taxon>Actinomycetes</taxon>
        <taxon>Mycobacteriales</taxon>
        <taxon>Corynebacteriaceae</taxon>
        <taxon>Corynebacterium</taxon>
    </lineage>
</organism>
<feature type="domain" description="ABC transporter" evidence="3">
    <location>
        <begin position="9"/>
        <end position="239"/>
    </location>
</feature>
<dbReference type="OrthoDB" id="9804819at2"/>
<keyword evidence="2" id="KW-0067">ATP-binding</keyword>
<proteinExistence type="predicted"/>
<dbReference type="GO" id="GO:0005524">
    <property type="term" value="F:ATP binding"/>
    <property type="evidence" value="ECO:0007669"/>
    <property type="project" value="UniProtKB-KW"/>
</dbReference>
<dbReference type="PANTHER" id="PTHR43158:SF5">
    <property type="entry name" value="ABC TRANSPORTER, ATP-BINDING PROTEIN"/>
    <property type="match status" value="1"/>
</dbReference>
<accession>A0A120N502</accession>
<dbReference type="GO" id="GO:0016887">
    <property type="term" value="F:ATP hydrolysis activity"/>
    <property type="evidence" value="ECO:0007669"/>
    <property type="project" value="InterPro"/>
</dbReference>
<dbReference type="PANTHER" id="PTHR43158">
    <property type="entry name" value="SKFA PEPTIDE EXPORT ATP-BINDING PROTEIN SKFE"/>
    <property type="match status" value="1"/>
</dbReference>
<evidence type="ECO:0000256" key="1">
    <source>
        <dbReference type="ARBA" id="ARBA00022741"/>
    </source>
</evidence>
<evidence type="ECO:0000259" key="3">
    <source>
        <dbReference type="PROSITE" id="PS50893"/>
    </source>
</evidence>
<dbReference type="SMART" id="SM00382">
    <property type="entry name" value="AAA"/>
    <property type="match status" value="1"/>
</dbReference>
<evidence type="ECO:0000313" key="5">
    <source>
        <dbReference type="Proteomes" id="UP000182498"/>
    </source>
</evidence>
<dbReference type="AlphaFoldDB" id="A0A120N502"/>
<dbReference type="InterPro" id="IPR003439">
    <property type="entry name" value="ABC_transporter-like_ATP-bd"/>
</dbReference>
<sequence>MTLTTMTAFHLHDVTKKFGRTTALDAVTCDIPLGHVHGLIGRNGAGKTTLLRTLAGQIRVSGTLTLGDASGAASQVWDNPGVLDHLVLAGADVPYPSDMSVRTLMDIAAARWITWDEPFATEWVDRFGVDPKARFSTLSRGQKTLASLVIGLGLRAQVTLLDEPYLGLDVQNRDLLCSVLLDEITDDPTRTWIISNHHVEDAALLLDSVIVLDGGRVTEVCPVDDLTRGTAVVEGASAAVASLLEDGQFPVLREDAAAGRRRVTLATSVEDAGLDACARDLGLRLSEPDLEHAVLARGGER</sequence>
<keyword evidence="1" id="KW-0547">Nucleotide-binding</keyword>
<evidence type="ECO:0000313" key="4">
    <source>
        <dbReference type="EMBL" id="CUU67522.1"/>
    </source>
</evidence>
<dbReference type="InterPro" id="IPR003593">
    <property type="entry name" value="AAA+_ATPase"/>
</dbReference>
<name>A0A120N502_9CORY</name>
<reference evidence="5" key="1">
    <citation type="submission" date="2015-11" db="EMBL/GenBank/DDBJ databases">
        <authorList>
            <person name="Dugat-Bony E."/>
        </authorList>
    </citation>
    <scope>NUCLEOTIDE SEQUENCE [LARGE SCALE GENOMIC DNA]</scope>
    <source>
        <strain evidence="5">Mu292</strain>
    </source>
</reference>
<dbReference type="SUPFAM" id="SSF52540">
    <property type="entry name" value="P-loop containing nucleoside triphosphate hydrolases"/>
    <property type="match status" value="1"/>
</dbReference>
<protein>
    <submittedName>
        <fullName evidence="4">ABC-type multidrug transport system, ATPase component</fullName>
    </submittedName>
</protein>
<dbReference type="Pfam" id="PF00005">
    <property type="entry name" value="ABC_tran"/>
    <property type="match status" value="1"/>
</dbReference>
<dbReference type="EMBL" id="FAUH01000029">
    <property type="protein sequence ID" value="CUU67522.1"/>
    <property type="molecule type" value="Genomic_DNA"/>
</dbReference>
<gene>
    <name evidence="4" type="ORF">CVAR292_02885</name>
</gene>
<dbReference type="PROSITE" id="PS50893">
    <property type="entry name" value="ABC_TRANSPORTER_2"/>
    <property type="match status" value="1"/>
</dbReference>
<dbReference type="Proteomes" id="UP000182498">
    <property type="component" value="Unassembled WGS sequence"/>
</dbReference>
<dbReference type="Gene3D" id="3.40.50.300">
    <property type="entry name" value="P-loop containing nucleotide triphosphate hydrolases"/>
    <property type="match status" value="1"/>
</dbReference>
<dbReference type="InterPro" id="IPR027417">
    <property type="entry name" value="P-loop_NTPase"/>
</dbReference>
<dbReference type="RefSeq" id="WP_073884810.1">
    <property type="nucleotide sequence ID" value="NZ_FAUH01000029.1"/>
</dbReference>
<evidence type="ECO:0000256" key="2">
    <source>
        <dbReference type="ARBA" id="ARBA00022840"/>
    </source>
</evidence>